<dbReference type="InterPro" id="IPR004136">
    <property type="entry name" value="NMO"/>
</dbReference>
<keyword evidence="5 6" id="KW-0560">Oxidoreductase</keyword>
<evidence type="ECO:0000256" key="3">
    <source>
        <dbReference type="ARBA" id="ARBA00022630"/>
    </source>
</evidence>
<keyword evidence="7" id="KW-1185">Reference proteome</keyword>
<reference evidence="6" key="1">
    <citation type="submission" date="2021-01" db="EMBL/GenBank/DDBJ databases">
        <title>Genomic Encyclopedia of Type Strains, Phase IV (KMG-IV): sequencing the most valuable type-strain genomes for metagenomic binning, comparative biology and taxonomic classification.</title>
        <authorList>
            <person name="Goeker M."/>
        </authorList>
    </citation>
    <scope>NUCLEOTIDE SEQUENCE</scope>
    <source>
        <strain evidence="6">DSM 23230</strain>
    </source>
</reference>
<dbReference type="PANTHER" id="PTHR32332:SF20">
    <property type="entry name" value="2-NITROPROPANE DIOXYGENASE-LIKE PROTEIN"/>
    <property type="match status" value="1"/>
</dbReference>
<proteinExistence type="predicted"/>
<comment type="caution">
    <text evidence="6">The sequence shown here is derived from an EMBL/GenBank/DDBJ whole genome shotgun (WGS) entry which is preliminary data.</text>
</comment>
<dbReference type="EMBL" id="JAFBDQ010000014">
    <property type="protein sequence ID" value="MBM7557567.1"/>
    <property type="molecule type" value="Genomic_DNA"/>
</dbReference>
<name>A0A938XXP6_9FIRM</name>
<dbReference type="PANTHER" id="PTHR32332">
    <property type="entry name" value="2-NITROPROPANE DIOXYGENASE"/>
    <property type="match status" value="1"/>
</dbReference>
<dbReference type="GO" id="GO:0018580">
    <property type="term" value="F:nitronate monooxygenase activity"/>
    <property type="evidence" value="ECO:0007669"/>
    <property type="project" value="InterPro"/>
</dbReference>
<evidence type="ECO:0000313" key="6">
    <source>
        <dbReference type="EMBL" id="MBM7557567.1"/>
    </source>
</evidence>
<dbReference type="Pfam" id="PF03060">
    <property type="entry name" value="NMO"/>
    <property type="match status" value="1"/>
</dbReference>
<keyword evidence="4" id="KW-0288">FMN</keyword>
<dbReference type="RefSeq" id="WP_204702316.1">
    <property type="nucleotide sequence ID" value="NZ_JAFBDQ010000014.1"/>
</dbReference>
<evidence type="ECO:0000256" key="4">
    <source>
        <dbReference type="ARBA" id="ARBA00022643"/>
    </source>
</evidence>
<dbReference type="SUPFAM" id="SSF51412">
    <property type="entry name" value="Inosine monophosphate dehydrogenase (IMPDH)"/>
    <property type="match status" value="1"/>
</dbReference>
<dbReference type="Proteomes" id="UP000774000">
    <property type="component" value="Unassembled WGS sequence"/>
</dbReference>
<sequence length="312" mass="32808">MQTKLTELLGIEYPIVQGAMAWVADGELAAAVSEAGGAGTIAAAGREAQWVKNEIQTAEELTDQPFGVNIMLMADNSEQIVDVVCEAGVEYATLGAGNPLPYFEKLHDAGVKVIPVVPNVKLAKRVADNGADAIIIEGMEAGGHIGNLSTMSLMTQVIPEVDIPVIAAGGFADGRGLAAALVMGVSGVQMGTRFYASEECNAHPKAKQEIIAADDTDTVVTGLITGHPVRGINNSLAEKYLELEQKCESLSTLEELVEGTSRIAPQEGDVDWGFVQAGQSLKTIKEIKSCSEIIRTIVNDAGEALSTAQKFI</sequence>
<evidence type="ECO:0000256" key="5">
    <source>
        <dbReference type="ARBA" id="ARBA00023002"/>
    </source>
</evidence>
<dbReference type="Gene3D" id="3.20.20.70">
    <property type="entry name" value="Aldolase class I"/>
    <property type="match status" value="1"/>
</dbReference>
<protein>
    <recommendedName>
        <fullName evidence="2">Probable nitronate monooxygenase</fullName>
    </recommendedName>
</protein>
<dbReference type="AlphaFoldDB" id="A0A938XXP6"/>
<organism evidence="6 7">
    <name type="scientific">Halanaerobacter jeridensis</name>
    <dbReference type="NCBI Taxonomy" id="706427"/>
    <lineage>
        <taxon>Bacteria</taxon>
        <taxon>Bacillati</taxon>
        <taxon>Bacillota</taxon>
        <taxon>Clostridia</taxon>
        <taxon>Halanaerobiales</taxon>
        <taxon>Halobacteroidaceae</taxon>
        <taxon>Halanaerobacter</taxon>
    </lineage>
</organism>
<evidence type="ECO:0000313" key="7">
    <source>
        <dbReference type="Proteomes" id="UP000774000"/>
    </source>
</evidence>
<accession>A0A938XXP6</accession>
<keyword evidence="3" id="KW-0285">Flavoprotein</keyword>
<dbReference type="InterPro" id="IPR013785">
    <property type="entry name" value="Aldolase_TIM"/>
</dbReference>
<gene>
    <name evidence="6" type="ORF">JOC47_002433</name>
</gene>
<evidence type="ECO:0000256" key="2">
    <source>
        <dbReference type="ARBA" id="ARBA00013457"/>
    </source>
</evidence>
<evidence type="ECO:0000256" key="1">
    <source>
        <dbReference type="ARBA" id="ARBA00003535"/>
    </source>
</evidence>
<dbReference type="CDD" id="cd04730">
    <property type="entry name" value="NPD_like"/>
    <property type="match status" value="1"/>
</dbReference>
<comment type="function">
    <text evidence="1">Nitronate monooxygenase that uses molecular oxygen to catalyze the oxidative denitrification of alkyl nitronates. Acts on propionate 3-nitronate (P3N), the presumed physiological substrate. Probably functions in the detoxification of P3N, a metabolic poison produced by plants and fungi as a defense mechanism.</text>
</comment>